<organism evidence="3 4">
    <name type="scientific">Evansella cellulosilytica (strain ATCC 21833 / DSM 2522 / FERM P-1141 / JCM 9156 / N-4)</name>
    <name type="common">Bacillus cellulosilyticus</name>
    <dbReference type="NCBI Taxonomy" id="649639"/>
    <lineage>
        <taxon>Bacteria</taxon>
        <taxon>Bacillati</taxon>
        <taxon>Bacillota</taxon>
        <taxon>Bacilli</taxon>
        <taxon>Bacillales</taxon>
        <taxon>Bacillaceae</taxon>
        <taxon>Evansella</taxon>
    </lineage>
</organism>
<dbReference type="PANTHER" id="PTHR21621:SF2">
    <property type="entry name" value="COENZYME GAMMA-F420-2:ALPHA-L-GLUTAMATE LIGASE"/>
    <property type="match status" value="1"/>
</dbReference>
<dbReference type="AlphaFoldDB" id="E6TUF6"/>
<evidence type="ECO:0000313" key="3">
    <source>
        <dbReference type="EMBL" id="ADU29712.1"/>
    </source>
</evidence>
<accession>E6TUF6</accession>
<evidence type="ECO:0000256" key="1">
    <source>
        <dbReference type="PROSITE-ProRule" id="PRU00409"/>
    </source>
</evidence>
<evidence type="ECO:0000313" key="4">
    <source>
        <dbReference type="Proteomes" id="UP000001401"/>
    </source>
</evidence>
<dbReference type="InterPro" id="IPR011761">
    <property type="entry name" value="ATP-grasp"/>
</dbReference>
<feature type="domain" description="ATP-grasp" evidence="2">
    <location>
        <begin position="381"/>
        <end position="451"/>
    </location>
</feature>
<keyword evidence="1" id="KW-0547">Nucleotide-binding</keyword>
<dbReference type="Gene3D" id="3.30.470.20">
    <property type="entry name" value="ATP-grasp fold, B domain"/>
    <property type="match status" value="1"/>
</dbReference>
<dbReference type="HOGENOM" id="CLU_044334_0_1_9"/>
<reference evidence="3" key="1">
    <citation type="submission" date="2010-12" db="EMBL/GenBank/DDBJ databases">
        <title>Complete sequence of Bacillus cellulosilyticus DSM 2522.</title>
        <authorList>
            <consortium name="US DOE Joint Genome Institute"/>
            <person name="Lucas S."/>
            <person name="Copeland A."/>
            <person name="Lapidus A."/>
            <person name="Cheng J.-F."/>
            <person name="Bruce D."/>
            <person name="Goodwin L."/>
            <person name="Pitluck S."/>
            <person name="Chertkov O."/>
            <person name="Detter J.C."/>
            <person name="Han C."/>
            <person name="Tapia R."/>
            <person name="Land M."/>
            <person name="Hauser L."/>
            <person name="Jeffries C."/>
            <person name="Kyrpides N."/>
            <person name="Ivanova N."/>
            <person name="Mikhailova N."/>
            <person name="Brumm P."/>
            <person name="Mead D."/>
            <person name="Woyke T."/>
        </authorList>
    </citation>
    <scope>NUCLEOTIDE SEQUENCE [LARGE SCALE GENOMIC DNA]</scope>
    <source>
        <strain evidence="3">DSM 2522</strain>
    </source>
</reference>
<keyword evidence="4" id="KW-1185">Reference proteome</keyword>
<dbReference type="SUPFAM" id="SSF56059">
    <property type="entry name" value="Glutathione synthetase ATP-binding domain-like"/>
    <property type="match status" value="1"/>
</dbReference>
<dbReference type="InterPro" id="IPR026838">
    <property type="entry name" value="YheC/D"/>
</dbReference>
<dbReference type="GO" id="GO:0043774">
    <property type="term" value="F:coenzyme F420-2 alpha-glutamyl ligase activity"/>
    <property type="evidence" value="ECO:0007669"/>
    <property type="project" value="TreeGrafter"/>
</dbReference>
<dbReference type="PROSITE" id="PS50975">
    <property type="entry name" value="ATP_GRASP"/>
    <property type="match status" value="1"/>
</dbReference>
<dbReference type="RefSeq" id="WP_013488049.1">
    <property type="nucleotide sequence ID" value="NC_014829.1"/>
</dbReference>
<dbReference type="GO" id="GO:0046872">
    <property type="term" value="F:metal ion binding"/>
    <property type="evidence" value="ECO:0007669"/>
    <property type="project" value="InterPro"/>
</dbReference>
<keyword evidence="1" id="KW-0067">ATP-binding</keyword>
<dbReference type="Proteomes" id="UP000001401">
    <property type="component" value="Chromosome"/>
</dbReference>
<protein>
    <recommendedName>
        <fullName evidence="2">ATP-grasp domain-containing protein</fullName>
    </recommendedName>
</protein>
<evidence type="ECO:0000259" key="2">
    <source>
        <dbReference type="PROSITE" id="PS50975"/>
    </source>
</evidence>
<dbReference type="eggNOG" id="COG0189">
    <property type="taxonomic scope" value="Bacteria"/>
</dbReference>
<dbReference type="OrthoDB" id="7869153at2"/>
<gene>
    <name evidence="3" type="ordered locus">Bcell_1449</name>
</gene>
<dbReference type="EMBL" id="CP002394">
    <property type="protein sequence ID" value="ADU29712.1"/>
    <property type="molecule type" value="Genomic_DNA"/>
</dbReference>
<dbReference type="STRING" id="649639.Bcell_1449"/>
<sequence length="456" mass="52663">MLSIPFYISNIEEKQDLHPNNCVIPAKIASIWKIDDTVEHHATLTNHFISKNIEIVVDPYLDDHMIQLPPQVIHHLRLNKNCNIQCLYDRNTNTFHLGPSIGVVVGDVYDEEHPFGPLTPYLTEMGKTATQLYYFFIVFSYKDVQGSFINGFCYQDGKWNKCITPLPHVIYNRIGRRDQEWSQSGKTFFKRLNEMNIPHFNDRFIHKWDTFSYLFEEPILRPYLPETKHLTSKDVLYDLLEKYKSSYLKPFWGKEGSGIIKVLKNEGTYFLTYPHDQGWLTKKVTADEELFTILKERVNKRPYLIQQTIDINKLDDAPIDFRILCIKDINGYWQACSAVGRIGKKDTIVSNLSQGGVQKKIVSILSNWMNEDDALQTERFLHELAVEAAYAIDNRAGGVFGELGFDFIIDKNNQVWVLEVNIKPSKGDSLQIDNHVLPSVKYLLIYAASIVGFAII</sequence>
<dbReference type="GO" id="GO:0005524">
    <property type="term" value="F:ATP binding"/>
    <property type="evidence" value="ECO:0007669"/>
    <property type="project" value="UniProtKB-UniRule"/>
</dbReference>
<proteinExistence type="predicted"/>
<dbReference type="PANTHER" id="PTHR21621">
    <property type="entry name" value="RIBOSOMAL PROTEIN S6 MODIFICATION PROTEIN"/>
    <property type="match status" value="1"/>
</dbReference>
<dbReference type="GO" id="GO:0005737">
    <property type="term" value="C:cytoplasm"/>
    <property type="evidence" value="ECO:0007669"/>
    <property type="project" value="TreeGrafter"/>
</dbReference>
<dbReference type="Pfam" id="PF14398">
    <property type="entry name" value="ATPgrasp_YheCD"/>
    <property type="match status" value="1"/>
</dbReference>
<name>E6TUF6_EVAC2</name>
<dbReference type="KEGG" id="bco:Bcell_1449"/>